<name>A0A8T5V463_9EURY</name>
<dbReference type="Proteomes" id="UP000825933">
    <property type="component" value="Unassembled WGS sequence"/>
</dbReference>
<evidence type="ECO:0000313" key="1">
    <source>
        <dbReference type="EMBL" id="MBZ2166671.1"/>
    </source>
</evidence>
<keyword evidence="2" id="KW-1185">Reference proteome</keyword>
<dbReference type="EMBL" id="JAIOUQ010000014">
    <property type="protein sequence ID" value="MBZ2166671.1"/>
    <property type="molecule type" value="Genomic_DNA"/>
</dbReference>
<dbReference type="RefSeq" id="WP_223792217.1">
    <property type="nucleotide sequence ID" value="NZ_JAIOUQ010000014.1"/>
</dbReference>
<proteinExistence type="predicted"/>
<organism evidence="1 2">
    <name type="scientific">Methanobacterium spitsbergense</name>
    <dbReference type="NCBI Taxonomy" id="2874285"/>
    <lineage>
        <taxon>Archaea</taxon>
        <taxon>Methanobacteriati</taxon>
        <taxon>Methanobacteriota</taxon>
        <taxon>Methanomada group</taxon>
        <taxon>Methanobacteria</taxon>
        <taxon>Methanobacteriales</taxon>
        <taxon>Methanobacteriaceae</taxon>
        <taxon>Methanobacterium</taxon>
    </lineage>
</organism>
<evidence type="ECO:0000313" key="2">
    <source>
        <dbReference type="Proteomes" id="UP000825933"/>
    </source>
</evidence>
<comment type="caution">
    <text evidence="1">The sequence shown here is derived from an EMBL/GenBank/DDBJ whole genome shotgun (WGS) entry which is preliminary data.</text>
</comment>
<dbReference type="AlphaFoldDB" id="A0A8T5V463"/>
<reference evidence="2" key="1">
    <citation type="journal article" date="2022" name="Microbiol. Resour. Announc.">
        <title>Draft Genome Sequence of a Methanogenic Archaeon from West Spitsbergen Permafrost.</title>
        <authorList>
            <person name="Trubitsyn V."/>
            <person name="Rivkina E."/>
            <person name="Shcherbakova V."/>
        </authorList>
    </citation>
    <scope>NUCLEOTIDE SEQUENCE [LARGE SCALE GENOMIC DNA]</scope>
    <source>
        <strain evidence="2">VT</strain>
    </source>
</reference>
<gene>
    <name evidence="1" type="ORF">K8N75_11545</name>
</gene>
<sequence length="132" mass="15765">MTMNQEYNDKTSFNRICPECGVGNPEDADSCIVCDKDLSETLLFFEDDFYDIELTSELLIEYRKNFYRTRRTGKDKKYFIAEIKDIKFGHPIKRFSFKYKGKKEVYALKEDNYNSLKELFKKIGIIYELEVE</sequence>
<protein>
    <submittedName>
        <fullName evidence="1">Uncharacterized protein</fullName>
    </submittedName>
</protein>
<accession>A0A8T5V463</accession>